<dbReference type="Proteomes" id="UP000239250">
    <property type="component" value="Chromosome"/>
</dbReference>
<comment type="similarity">
    <text evidence="1">Belongs to the UPF0236 family.</text>
</comment>
<reference evidence="3" key="1">
    <citation type="submission" date="2018-02" db="EMBL/GenBank/DDBJ databases">
        <title>Firefly genomes illuminate parallel origins of bioluminescence in beetles.</title>
        <authorList>
            <person name="Fallon T.R."/>
            <person name="Lower S.E.S."/>
            <person name="Behringer M."/>
            <person name="Weng J.-K."/>
        </authorList>
    </citation>
    <scope>NUCLEOTIDE SEQUENCE [LARGE SCALE GENOMIC DNA]</scope>
</reference>
<dbReference type="RefSeq" id="WP_303662245.1">
    <property type="nucleotide sequence ID" value="NZ_CP027019.1"/>
</dbReference>
<evidence type="ECO:0000313" key="3">
    <source>
        <dbReference type="Proteomes" id="UP000239250"/>
    </source>
</evidence>
<organism evidence="2 3">
    <name type="scientific">Williamsoniiplasma luminosum</name>
    <dbReference type="NCBI Taxonomy" id="214888"/>
    <lineage>
        <taxon>Bacteria</taxon>
        <taxon>Bacillati</taxon>
        <taxon>Mycoplasmatota</taxon>
        <taxon>Mollicutes</taxon>
        <taxon>Entomoplasmatales</taxon>
        <taxon>Williamsoniiplasma</taxon>
    </lineage>
</organism>
<evidence type="ECO:0000313" key="2">
    <source>
        <dbReference type="EMBL" id="AVP49701.1"/>
    </source>
</evidence>
<gene>
    <name evidence="2" type="ORF">C5T88_03950</name>
</gene>
<dbReference type="EMBL" id="CP027019">
    <property type="protein sequence ID" value="AVP49701.1"/>
    <property type="molecule type" value="Genomic_DNA"/>
</dbReference>
<accession>A0A2S0NL03</accession>
<dbReference type="Pfam" id="PF06782">
    <property type="entry name" value="UPF0236"/>
    <property type="match status" value="1"/>
</dbReference>
<sequence length="111" mass="13575">MCIDEKAEYKKILENKNLELMKIDYELMQNRDKKRYELIKVSPRTISTKYGSLTINRRIYRYYNNETQKWEYIALLGMHKMNAGNKSRKINKFKITEPLRFYFAFQKQTTD</sequence>
<dbReference type="AlphaFoldDB" id="A0A2S0NL03"/>
<dbReference type="InterPro" id="IPR009620">
    <property type="entry name" value="UPF0236"/>
</dbReference>
<name>A0A2S0NL03_9MOLU</name>
<protein>
    <submittedName>
        <fullName evidence="2">Uncharacterized protein</fullName>
    </submittedName>
</protein>
<evidence type="ECO:0000256" key="1">
    <source>
        <dbReference type="ARBA" id="ARBA00006539"/>
    </source>
</evidence>
<proteinExistence type="inferred from homology"/>